<gene>
    <name evidence="8" type="ORF">V474_17985</name>
</gene>
<keyword evidence="3" id="KW-0201">Cytochrome c-type biogenesis</keyword>
<keyword evidence="5" id="KW-1278">Translocase</keyword>
<dbReference type="AlphaFoldDB" id="A0A0J8AJW1"/>
<keyword evidence="1" id="KW-0813">Transport</keyword>
<dbReference type="PANTHER" id="PTHR43499">
    <property type="entry name" value="ABC TRANSPORTER I FAMILY MEMBER 1"/>
    <property type="match status" value="1"/>
</dbReference>
<name>A0A0J8AJW1_9SPHN</name>
<evidence type="ECO:0000256" key="5">
    <source>
        <dbReference type="ARBA" id="ARBA00022967"/>
    </source>
</evidence>
<organism evidence="8 9">
    <name type="scientific">Novosphingobium barchaimii LL02</name>
    <dbReference type="NCBI Taxonomy" id="1114963"/>
    <lineage>
        <taxon>Bacteria</taxon>
        <taxon>Pseudomonadati</taxon>
        <taxon>Pseudomonadota</taxon>
        <taxon>Alphaproteobacteria</taxon>
        <taxon>Sphingomonadales</taxon>
        <taxon>Sphingomonadaceae</taxon>
        <taxon>Novosphingobium</taxon>
    </lineage>
</organism>
<dbReference type="GO" id="GO:0005524">
    <property type="term" value="F:ATP binding"/>
    <property type="evidence" value="ECO:0007669"/>
    <property type="project" value="UniProtKB-KW"/>
</dbReference>
<dbReference type="PATRIC" id="fig|1114963.3.peg.2433"/>
<dbReference type="InterPro" id="IPR003439">
    <property type="entry name" value="ABC_transporter-like_ATP-bd"/>
</dbReference>
<evidence type="ECO:0000256" key="2">
    <source>
        <dbReference type="ARBA" id="ARBA00022741"/>
    </source>
</evidence>
<sequence>MQEAALSPTSIAVTDLACRRGDRVLFSRLSFRLNAGEALQVAGHNGIGKSSLLRIIAGLAPAFAGSVSVEGSVGLIDERPALDPALPLGRALAFWGALDGLGKSSQASGDLARLGLASLLDVPVRYLSTGQKKRAALARLLGQKSRVWLLDEPLNGLDGHAVELAETITEQHCAAGGIAVIASHQTFRLAAMRVLPLSDFALQERAA</sequence>
<evidence type="ECO:0000313" key="8">
    <source>
        <dbReference type="EMBL" id="KMS54960.1"/>
    </source>
</evidence>
<dbReference type="OrthoDB" id="9800654at2"/>
<dbReference type="InterPro" id="IPR005895">
    <property type="entry name" value="ABC_transptr_haem_export_CcmA"/>
</dbReference>
<keyword evidence="9" id="KW-1185">Reference proteome</keyword>
<comment type="caution">
    <text evidence="8">The sequence shown here is derived from an EMBL/GenBank/DDBJ whole genome shotgun (WGS) entry which is preliminary data.</text>
</comment>
<dbReference type="InterPro" id="IPR003593">
    <property type="entry name" value="AAA+_ATPase"/>
</dbReference>
<dbReference type="GO" id="GO:0017004">
    <property type="term" value="P:cytochrome complex assembly"/>
    <property type="evidence" value="ECO:0007669"/>
    <property type="project" value="UniProtKB-KW"/>
</dbReference>
<dbReference type="SUPFAM" id="SSF52540">
    <property type="entry name" value="P-loop containing nucleoside triphosphate hydrolases"/>
    <property type="match status" value="1"/>
</dbReference>
<dbReference type="Gene3D" id="3.40.50.300">
    <property type="entry name" value="P-loop containing nucleotide triphosphate hydrolases"/>
    <property type="match status" value="1"/>
</dbReference>
<dbReference type="GO" id="GO:0022857">
    <property type="term" value="F:transmembrane transporter activity"/>
    <property type="evidence" value="ECO:0007669"/>
    <property type="project" value="InterPro"/>
</dbReference>
<dbReference type="Pfam" id="PF00005">
    <property type="entry name" value="ABC_tran"/>
    <property type="match status" value="1"/>
</dbReference>
<evidence type="ECO:0000256" key="3">
    <source>
        <dbReference type="ARBA" id="ARBA00022748"/>
    </source>
</evidence>
<reference evidence="8 9" key="1">
    <citation type="journal article" date="2015" name="G3 (Bethesda)">
        <title>Insights into Ongoing Evolution of the Hexachlorocyclohexane Catabolic Pathway from Comparative Genomics of Ten Sphingomonadaceae Strains.</title>
        <authorList>
            <person name="Pearce S.L."/>
            <person name="Oakeshott J.G."/>
            <person name="Pandey G."/>
        </authorList>
    </citation>
    <scope>NUCLEOTIDE SEQUENCE [LARGE SCALE GENOMIC DNA]</scope>
    <source>
        <strain evidence="8 9">LL02</strain>
    </source>
</reference>
<evidence type="ECO:0000256" key="6">
    <source>
        <dbReference type="ARBA" id="ARBA00023136"/>
    </source>
</evidence>
<dbReference type="GO" id="GO:0016887">
    <property type="term" value="F:ATP hydrolysis activity"/>
    <property type="evidence" value="ECO:0007669"/>
    <property type="project" value="InterPro"/>
</dbReference>
<feature type="domain" description="ABC transporter" evidence="7">
    <location>
        <begin position="11"/>
        <end position="205"/>
    </location>
</feature>
<proteinExistence type="predicted"/>
<keyword evidence="4" id="KW-0067">ATP-binding</keyword>
<evidence type="ECO:0000256" key="1">
    <source>
        <dbReference type="ARBA" id="ARBA00022448"/>
    </source>
</evidence>
<dbReference type="InterPro" id="IPR027417">
    <property type="entry name" value="P-loop_NTPase"/>
</dbReference>
<dbReference type="RefSeq" id="WP_059151658.1">
    <property type="nucleotide sequence ID" value="NZ_KQ130454.1"/>
</dbReference>
<dbReference type="EMBL" id="JACU01000005">
    <property type="protein sequence ID" value="KMS54960.1"/>
    <property type="molecule type" value="Genomic_DNA"/>
</dbReference>
<dbReference type="Proteomes" id="UP000052268">
    <property type="component" value="Unassembled WGS sequence"/>
</dbReference>
<evidence type="ECO:0000259" key="7">
    <source>
        <dbReference type="PROSITE" id="PS50893"/>
    </source>
</evidence>
<dbReference type="PROSITE" id="PS50893">
    <property type="entry name" value="ABC_TRANSPORTER_2"/>
    <property type="match status" value="1"/>
</dbReference>
<keyword evidence="6" id="KW-0472">Membrane</keyword>
<dbReference type="SMART" id="SM00382">
    <property type="entry name" value="AAA"/>
    <property type="match status" value="1"/>
</dbReference>
<dbReference type="PANTHER" id="PTHR43499:SF1">
    <property type="entry name" value="ABC TRANSPORTER I FAMILY MEMBER 1"/>
    <property type="match status" value="1"/>
</dbReference>
<accession>A0A0J8AJW1</accession>
<keyword evidence="2" id="KW-0547">Nucleotide-binding</keyword>
<evidence type="ECO:0000313" key="9">
    <source>
        <dbReference type="Proteomes" id="UP000052268"/>
    </source>
</evidence>
<protein>
    <submittedName>
        <fullName evidence="8">Cytochrome C biogenesis protein CcmA</fullName>
    </submittedName>
</protein>
<dbReference type="NCBIfam" id="TIGR01189">
    <property type="entry name" value="ccmA"/>
    <property type="match status" value="1"/>
</dbReference>
<evidence type="ECO:0000256" key="4">
    <source>
        <dbReference type="ARBA" id="ARBA00022840"/>
    </source>
</evidence>